<evidence type="ECO:0000313" key="10">
    <source>
        <dbReference type="EMBL" id="MDR7299003.1"/>
    </source>
</evidence>
<evidence type="ECO:0000256" key="3">
    <source>
        <dbReference type="ARBA" id="ARBA00022553"/>
    </source>
</evidence>
<evidence type="ECO:0000256" key="5">
    <source>
        <dbReference type="ARBA" id="ARBA00022692"/>
    </source>
</evidence>
<dbReference type="InterPro" id="IPR036890">
    <property type="entry name" value="HATPase_C_sf"/>
</dbReference>
<comment type="caution">
    <text evidence="10">The sequence shown here is derived from an EMBL/GenBank/DDBJ whole genome shotgun (WGS) entry which is preliminary data.</text>
</comment>
<dbReference type="GO" id="GO:0016301">
    <property type="term" value="F:kinase activity"/>
    <property type="evidence" value="ECO:0007669"/>
    <property type="project" value="UniProtKB-KW"/>
</dbReference>
<keyword evidence="6 10" id="KW-0418">Kinase</keyword>
<dbReference type="SUPFAM" id="SSF55874">
    <property type="entry name" value="ATPase domain of HSP90 chaperone/DNA topoisomerase II/histidine kinase"/>
    <property type="match status" value="1"/>
</dbReference>
<keyword evidence="4" id="KW-0808">Transferase</keyword>
<evidence type="ECO:0000313" key="11">
    <source>
        <dbReference type="Proteomes" id="UP001180536"/>
    </source>
</evidence>
<gene>
    <name evidence="10" type="ORF">J2X16_004371</name>
</gene>
<evidence type="ECO:0000256" key="8">
    <source>
        <dbReference type="SAM" id="Phobius"/>
    </source>
</evidence>
<evidence type="ECO:0000256" key="2">
    <source>
        <dbReference type="ARBA" id="ARBA00012438"/>
    </source>
</evidence>
<accession>A0ABU1ZEW7</accession>
<evidence type="ECO:0000256" key="6">
    <source>
        <dbReference type="ARBA" id="ARBA00022777"/>
    </source>
</evidence>
<organism evidence="10 11">
    <name type="scientific">Pelomonas aquatica</name>
    <dbReference type="NCBI Taxonomy" id="431058"/>
    <lineage>
        <taxon>Bacteria</taxon>
        <taxon>Pseudomonadati</taxon>
        <taxon>Pseudomonadota</taxon>
        <taxon>Betaproteobacteria</taxon>
        <taxon>Burkholderiales</taxon>
        <taxon>Sphaerotilaceae</taxon>
        <taxon>Roseateles</taxon>
    </lineage>
</organism>
<name>A0ABU1ZEW7_9BURK</name>
<keyword evidence="8" id="KW-0472">Membrane</keyword>
<dbReference type="Gene3D" id="3.30.565.10">
    <property type="entry name" value="Histidine kinase-like ATPase, C-terminal domain"/>
    <property type="match status" value="1"/>
</dbReference>
<dbReference type="SUPFAM" id="SSF47384">
    <property type="entry name" value="Homodimeric domain of signal transducing histidine kinase"/>
    <property type="match status" value="1"/>
</dbReference>
<evidence type="ECO:0000256" key="1">
    <source>
        <dbReference type="ARBA" id="ARBA00000085"/>
    </source>
</evidence>
<dbReference type="InterPro" id="IPR003661">
    <property type="entry name" value="HisK_dim/P_dom"/>
</dbReference>
<dbReference type="PANTHER" id="PTHR45436">
    <property type="entry name" value="SENSOR HISTIDINE KINASE YKOH"/>
    <property type="match status" value="1"/>
</dbReference>
<dbReference type="RefSeq" id="WP_310348348.1">
    <property type="nucleotide sequence ID" value="NZ_JAVDXQ010000006.1"/>
</dbReference>
<dbReference type="PANTHER" id="PTHR45436:SF5">
    <property type="entry name" value="SENSOR HISTIDINE KINASE TRCS"/>
    <property type="match status" value="1"/>
</dbReference>
<dbReference type="SMART" id="SM00388">
    <property type="entry name" value="HisKA"/>
    <property type="match status" value="1"/>
</dbReference>
<dbReference type="InterPro" id="IPR036097">
    <property type="entry name" value="HisK_dim/P_sf"/>
</dbReference>
<keyword evidence="7 8" id="KW-1133">Transmembrane helix</keyword>
<dbReference type="Gene3D" id="1.10.287.130">
    <property type="match status" value="1"/>
</dbReference>
<evidence type="ECO:0000256" key="4">
    <source>
        <dbReference type="ARBA" id="ARBA00022679"/>
    </source>
</evidence>
<comment type="catalytic activity">
    <reaction evidence="1">
        <text>ATP + protein L-histidine = ADP + protein N-phospho-L-histidine.</text>
        <dbReference type="EC" id="2.7.13.3"/>
    </reaction>
</comment>
<dbReference type="EC" id="2.7.13.3" evidence="2"/>
<keyword evidence="3" id="KW-0597">Phosphoprotein</keyword>
<dbReference type="SMART" id="SM00387">
    <property type="entry name" value="HATPase_c"/>
    <property type="match status" value="1"/>
</dbReference>
<reference evidence="10 11" key="1">
    <citation type="submission" date="2023-07" db="EMBL/GenBank/DDBJ databases">
        <title>Sorghum-associated microbial communities from plants grown in Nebraska, USA.</title>
        <authorList>
            <person name="Schachtman D."/>
        </authorList>
    </citation>
    <scope>NUCLEOTIDE SEQUENCE [LARGE SCALE GENOMIC DNA]</scope>
    <source>
        <strain evidence="10 11">BE310</strain>
    </source>
</reference>
<dbReference type="Proteomes" id="UP001180536">
    <property type="component" value="Unassembled WGS sequence"/>
</dbReference>
<dbReference type="Pfam" id="PF02518">
    <property type="entry name" value="HATPase_c"/>
    <property type="match status" value="1"/>
</dbReference>
<keyword evidence="11" id="KW-1185">Reference proteome</keyword>
<dbReference type="InterPro" id="IPR003594">
    <property type="entry name" value="HATPase_dom"/>
</dbReference>
<feature type="transmembrane region" description="Helical" evidence="8">
    <location>
        <begin position="146"/>
        <end position="167"/>
    </location>
</feature>
<protein>
    <recommendedName>
        <fullName evidence="2">histidine kinase</fullName>
        <ecNumber evidence="2">2.7.13.3</ecNumber>
    </recommendedName>
</protein>
<dbReference type="PROSITE" id="PS50109">
    <property type="entry name" value="HIS_KIN"/>
    <property type="match status" value="1"/>
</dbReference>
<sequence>MAEPPPLASISRRLLWVTGLGSLLIALAVTAAAALTVDAEVDELLDDGLKASAAQLSPLLLESGAAAHPTPADGDDELRFAWAWFDTAGRLVRASPGAQPVDWQPLAPGFADRRHWRLYGLALQGGRGLLVVAQTRAERKEVRREVASHALLAALALALLGLPLLAWRAQQELRPLRRLAAALAGFDAAKTDPRELAAQLGPPASAELWPVHDALRQIGERLGQRLALEREFTAQSAHLLRTPLAGMEAQLAVALKELPGQPRLQRVRDASRRLQHLLLALLRLFRSTPDLRREPLDARALLAGLPLGDLQLQGGPPCPLDADAELLAAALLNLVDNAQRHGATRLWLAQPHDGALLLTDDGTGLSDAERQALRQRLAAGSPDQGLGLRLAQRVADAHGGGLALPDSPAGFAVLLDLRAAGGG</sequence>
<proteinExistence type="predicted"/>
<dbReference type="EMBL" id="JAVDXQ010000006">
    <property type="protein sequence ID" value="MDR7299003.1"/>
    <property type="molecule type" value="Genomic_DNA"/>
</dbReference>
<dbReference type="InterPro" id="IPR005467">
    <property type="entry name" value="His_kinase_dom"/>
</dbReference>
<evidence type="ECO:0000256" key="7">
    <source>
        <dbReference type="ARBA" id="ARBA00022989"/>
    </source>
</evidence>
<feature type="domain" description="Histidine kinase" evidence="9">
    <location>
        <begin position="235"/>
        <end position="421"/>
    </location>
</feature>
<evidence type="ECO:0000259" key="9">
    <source>
        <dbReference type="PROSITE" id="PS50109"/>
    </source>
</evidence>
<dbReference type="InterPro" id="IPR050428">
    <property type="entry name" value="TCS_sensor_his_kinase"/>
</dbReference>
<keyword evidence="5 8" id="KW-0812">Transmembrane</keyword>